<name>A0A2U8UUD5_9CAUD</name>
<evidence type="ECO:0000313" key="1">
    <source>
        <dbReference type="EMBL" id="AWN07778.1"/>
    </source>
</evidence>
<proteinExistence type="predicted"/>
<accession>A0A2U8UUD5</accession>
<keyword evidence="2" id="KW-1185">Reference proteome</keyword>
<protein>
    <submittedName>
        <fullName evidence="1">Uncharacterized protein</fullName>
    </submittedName>
</protein>
<dbReference type="KEGG" id="vg:54992574"/>
<gene>
    <name evidence="1" type="primary">107</name>
    <name evidence="1" type="ORF">PBI_HENDRIX_107</name>
</gene>
<organism evidence="1 2">
    <name type="scientific">Microbacterium phage Hendrix</name>
    <dbReference type="NCBI Taxonomy" id="2182341"/>
    <lineage>
        <taxon>Viruses</taxon>
        <taxon>Duplodnaviria</taxon>
        <taxon>Heunggongvirae</taxon>
        <taxon>Uroviricota</taxon>
        <taxon>Caudoviricetes</taxon>
        <taxon>Rogerhendrixvirus</taxon>
        <taxon>Rogerhendrixvirus hendrix</taxon>
    </lineage>
</organism>
<reference evidence="2" key="1">
    <citation type="submission" date="2018-04" db="EMBL/GenBank/DDBJ databases">
        <authorList>
            <person name="Go L.Y."/>
            <person name="Mitchell J.A."/>
        </authorList>
    </citation>
    <scope>NUCLEOTIDE SEQUENCE [LARGE SCALE GENOMIC DNA]</scope>
</reference>
<evidence type="ECO:0000313" key="2">
    <source>
        <dbReference type="Proteomes" id="UP000247284"/>
    </source>
</evidence>
<sequence length="124" mass="14051">MMLGLSAVVHRELAIRWKQSQNITDRNAPEKALQSLVEVYDGEAEIVESWRTDWRLPGEHTSNLEDALVLIDVIASIRSVQRELKSAFAKSELDGGAKAAFVHPLYVQAQEQLDRLHDQLMMLI</sequence>
<dbReference type="GeneID" id="54992574"/>
<dbReference type="Proteomes" id="UP000247284">
    <property type="component" value="Segment"/>
</dbReference>
<dbReference type="RefSeq" id="YP_009802045.1">
    <property type="nucleotide sequence ID" value="NC_047977.1"/>
</dbReference>
<dbReference type="EMBL" id="MH183162">
    <property type="protein sequence ID" value="AWN07778.1"/>
    <property type="molecule type" value="Genomic_DNA"/>
</dbReference>